<accession>A0ABU6C8I7</accession>
<dbReference type="SUPFAM" id="SSF48452">
    <property type="entry name" value="TPR-like"/>
    <property type="match status" value="2"/>
</dbReference>
<name>A0ABU6C8I7_9ACTN</name>
<keyword evidence="2" id="KW-1185">Reference proteome</keyword>
<sequence>MNGTMDLDALRGAMAENAAQPEGPSRGARAEQLLVEAEKLGVPLAVIEALGHQLQMYNYSSEKDKMFVPFARLLRMWDERPEDFDAYETHSLHWVFKWMSGGMLHQPHIPLASIEKWLGEMEHRYRVAGHSERAVRMSEFYVADHIGDEERATRAYDAWLAADRDDMADCHACELNGQGERQSDLLRDERALELWQPVLEGEFSCAHEPHATLATSLIPLLRLGRPEEARANHLRGYRLVRSMESMRGAFASHVEFCALTGNAARALELLAERPAYFTDSGNPQGLMDFLGVTALVMDRLVALGMGEQEVPGPAGRAWTASELAVHARGEALSIAARFDERNGTARVGTRIRQRMDQPPLLERLPLGVRVVRTAVPSKPVVAAPAEPAEDATALVAEARRLSATEGGPDAAVAWRTAERAAESEGLELTVHDRAEIADYAAMDAGDAPDLFARAAELYEAAGVPDEARAARARGAYALSRAGRNDEAVAAVQEPYEQVLATLKDLDATTARPAAAVLACRARILLAAHSGDADAAAAEECVRQLLALTEPYGDVPRLASQAASARSMLGDIAVHRGDTETAVALYEEAAATHVAAGRPWLAVDCSVRLAGLARERDDLAGAEQALRAALEHGAGYMDPYGAARLHLQLADVLAATEQFGQASAHALEAAHWADEAGGDTGLGAWARFQLGGHLLREERVAEAAEVLESALLDLTEEDHGDGALVQALWWLGDCARALGEHLQSAEAWLKAAEYAQHWSEQRDHAMLANLAADALDRAGRPEDADRAYARAGELWRSLGNVYAVIRSLRARAWLDSASADDERELMSAAIHAGEEALASEDFDREALLSELGHTHRQFAQLLERRDDKEGAVQLERAAVAFDEAGDTERRDEARAALAR</sequence>
<dbReference type="Proteomes" id="UP001352223">
    <property type="component" value="Unassembled WGS sequence"/>
</dbReference>
<evidence type="ECO:0000313" key="1">
    <source>
        <dbReference type="EMBL" id="MEB3960376.1"/>
    </source>
</evidence>
<protein>
    <submittedName>
        <fullName evidence="1">Tetratricopeptide repeat protein</fullName>
    </submittedName>
</protein>
<dbReference type="RefSeq" id="WP_324767439.1">
    <property type="nucleotide sequence ID" value="NZ_BAAATS010000019.1"/>
</dbReference>
<organism evidence="1 2">
    <name type="scientific">Streptomyces kunmingensis</name>
    <dbReference type="NCBI Taxonomy" id="68225"/>
    <lineage>
        <taxon>Bacteria</taxon>
        <taxon>Bacillati</taxon>
        <taxon>Actinomycetota</taxon>
        <taxon>Actinomycetes</taxon>
        <taxon>Kitasatosporales</taxon>
        <taxon>Streptomycetaceae</taxon>
        <taxon>Streptomyces</taxon>
    </lineage>
</organism>
<reference evidence="1 2" key="1">
    <citation type="submission" date="2022-10" db="EMBL/GenBank/DDBJ databases">
        <authorList>
            <person name="Xie J."/>
            <person name="Shen N."/>
        </authorList>
    </citation>
    <scope>NUCLEOTIDE SEQUENCE [LARGE SCALE GENOMIC DNA]</scope>
    <source>
        <strain evidence="1 2">DSM 41681</strain>
    </source>
</reference>
<proteinExistence type="predicted"/>
<evidence type="ECO:0000313" key="2">
    <source>
        <dbReference type="Proteomes" id="UP001352223"/>
    </source>
</evidence>
<dbReference type="EMBL" id="JAOZYB010000046">
    <property type="protein sequence ID" value="MEB3960376.1"/>
    <property type="molecule type" value="Genomic_DNA"/>
</dbReference>
<gene>
    <name evidence="1" type="ORF">OKJ48_08935</name>
</gene>
<comment type="caution">
    <text evidence="1">The sequence shown here is derived from an EMBL/GenBank/DDBJ whole genome shotgun (WGS) entry which is preliminary data.</text>
</comment>
<dbReference type="Gene3D" id="1.25.40.10">
    <property type="entry name" value="Tetratricopeptide repeat domain"/>
    <property type="match status" value="2"/>
</dbReference>
<dbReference type="InterPro" id="IPR011990">
    <property type="entry name" value="TPR-like_helical_dom_sf"/>
</dbReference>